<dbReference type="EMBL" id="CAKXAJ010026244">
    <property type="protein sequence ID" value="CAH2264167.1"/>
    <property type="molecule type" value="Genomic_DNA"/>
</dbReference>
<sequence length="812" mass="90484">MPSKTRGSKAVKASKENIGILKTTKSKAVSKVLKVTRKPLADKTNSASDDNASLLSDKLKETVASAPIKQINTLCEDNVDRPRRARRLPTRYKENNTLKNLSNSFNASSTNPESPSVTTNAEKNITVSEVNKAAATHNPASKLTVLATKITSPVKKTRKVTLTKSPAKSLVCSLVKTRPKRICRLPTKFDDHSISPNKYVPLQPINASTPLATKTRKANKENGGSSINISPVLTKKVSEQKAVINSQRQKVVADTNNNAKKNKEIVSLSASPGTPGRIFRTKHTDTVTNKNSSIRLLDNNKNQRKRDSSKLDVYEFTFDPDEDPRPAKKKKKKQAPRKPKPKTVTLKSNYDKNLAKALAALKTAVSSKSNTDTTKQNQETTKENVKNLVNHQTNTPSVENNLAIEQSVVKEKNYNSVRLEDIARDFQMNEDDHAIAFDYSPVNSPSRPKSPVDKVKRSMHKVQTPNNADPLNLRDDISFFDDVPVASSSMNVSIRHPQASPWRVEFGNLPIKWQVNTYVKSNMTPAYESSFINFNDSKKRHVYTNMVANDSLPSVDNTSGLKQTSIISFIKEVVERNANKKKKKSTPIKSNSLFEDLTSTSVVDHMTPNKKTPLKSNKNVQITPELGKQHSNNISDASIQKEHLDSENSTENVKEPESLHQNVDKNNTYFGFDDIEDQENVSPIKKNSRARALRSRTRGILQEINEHKGPTRAILPVAVKSKPAQNILNTNEMKSATEPPLLPEVAVDGNNDITMQESCLPENLDDDDQSVHLFEDIDLALIYHPKEKEVEAWAAGFNSMCEDIDEFDLVFE</sequence>
<feature type="region of interest" description="Disordered" evidence="1">
    <location>
        <begin position="298"/>
        <end position="348"/>
    </location>
</feature>
<dbReference type="AlphaFoldDB" id="A0A8S4SBB4"/>
<feature type="region of interest" description="Disordered" evidence="1">
    <location>
        <begin position="642"/>
        <end position="666"/>
    </location>
</feature>
<name>A0A8S4SBB4_9NEOP</name>
<reference evidence="2" key="1">
    <citation type="submission" date="2022-03" db="EMBL/GenBank/DDBJ databases">
        <authorList>
            <person name="Lindestad O."/>
        </authorList>
    </citation>
    <scope>NUCLEOTIDE SEQUENCE</scope>
</reference>
<evidence type="ECO:0000313" key="3">
    <source>
        <dbReference type="Proteomes" id="UP000838756"/>
    </source>
</evidence>
<feature type="compositionally biased region" description="Basic and acidic residues" evidence="1">
    <location>
        <begin position="642"/>
        <end position="658"/>
    </location>
</feature>
<accession>A0A8S4SBB4</accession>
<dbReference type="Proteomes" id="UP000838756">
    <property type="component" value="Unassembled WGS sequence"/>
</dbReference>
<dbReference type="OrthoDB" id="7482643at2759"/>
<feature type="region of interest" description="Disordered" evidence="1">
    <location>
        <begin position="97"/>
        <end position="119"/>
    </location>
</feature>
<proteinExistence type="predicted"/>
<feature type="region of interest" description="Disordered" evidence="1">
    <location>
        <begin position="437"/>
        <end position="470"/>
    </location>
</feature>
<comment type="caution">
    <text evidence="2">The sequence shown here is derived from an EMBL/GenBank/DDBJ whole genome shotgun (WGS) entry which is preliminary data.</text>
</comment>
<keyword evidence="3" id="KW-1185">Reference proteome</keyword>
<evidence type="ECO:0000256" key="1">
    <source>
        <dbReference type="SAM" id="MobiDB-lite"/>
    </source>
</evidence>
<protein>
    <submittedName>
        <fullName evidence="2">Jg8116 protein</fullName>
    </submittedName>
</protein>
<organism evidence="2 3">
    <name type="scientific">Pararge aegeria aegeria</name>
    <dbReference type="NCBI Taxonomy" id="348720"/>
    <lineage>
        <taxon>Eukaryota</taxon>
        <taxon>Metazoa</taxon>
        <taxon>Ecdysozoa</taxon>
        <taxon>Arthropoda</taxon>
        <taxon>Hexapoda</taxon>
        <taxon>Insecta</taxon>
        <taxon>Pterygota</taxon>
        <taxon>Neoptera</taxon>
        <taxon>Endopterygota</taxon>
        <taxon>Lepidoptera</taxon>
        <taxon>Glossata</taxon>
        <taxon>Ditrysia</taxon>
        <taxon>Papilionoidea</taxon>
        <taxon>Nymphalidae</taxon>
        <taxon>Satyrinae</taxon>
        <taxon>Satyrini</taxon>
        <taxon>Parargina</taxon>
        <taxon>Pararge</taxon>
    </lineage>
</organism>
<evidence type="ECO:0000313" key="2">
    <source>
        <dbReference type="EMBL" id="CAH2264167.1"/>
    </source>
</evidence>
<gene>
    <name evidence="2" type="primary">jg8116</name>
    <name evidence="2" type="ORF">PAEG_LOCUS24525</name>
</gene>
<feature type="compositionally biased region" description="Basic residues" evidence="1">
    <location>
        <begin position="327"/>
        <end position="341"/>
    </location>
</feature>